<name>A0A914RSV5_PAREQ</name>
<protein>
    <submittedName>
        <fullName evidence="3">Uncharacterized protein</fullName>
    </submittedName>
</protein>
<sequence>MEVGLDERLVAVDSTIALAAFDVSDDSVETHERPTSAFKDDGQSLDGPLSPEAIPCVLTTYNTS</sequence>
<evidence type="ECO:0000313" key="3">
    <source>
        <dbReference type="WBParaSite" id="PEQ_0000957501-mRNA-1"/>
    </source>
</evidence>
<dbReference type="WBParaSite" id="PEQ_0000957501-mRNA-1">
    <property type="protein sequence ID" value="PEQ_0000957501-mRNA-1"/>
    <property type="gene ID" value="PEQ_0000957501"/>
</dbReference>
<dbReference type="AlphaFoldDB" id="A0A914RSV5"/>
<feature type="compositionally biased region" description="Basic and acidic residues" evidence="1">
    <location>
        <begin position="28"/>
        <end position="42"/>
    </location>
</feature>
<proteinExistence type="predicted"/>
<dbReference type="Proteomes" id="UP000887564">
    <property type="component" value="Unplaced"/>
</dbReference>
<keyword evidence="2" id="KW-1185">Reference proteome</keyword>
<reference evidence="3" key="1">
    <citation type="submission" date="2022-11" db="UniProtKB">
        <authorList>
            <consortium name="WormBaseParasite"/>
        </authorList>
    </citation>
    <scope>IDENTIFICATION</scope>
</reference>
<evidence type="ECO:0000256" key="1">
    <source>
        <dbReference type="SAM" id="MobiDB-lite"/>
    </source>
</evidence>
<feature type="region of interest" description="Disordered" evidence="1">
    <location>
        <begin position="25"/>
        <end position="51"/>
    </location>
</feature>
<evidence type="ECO:0000313" key="2">
    <source>
        <dbReference type="Proteomes" id="UP000887564"/>
    </source>
</evidence>
<accession>A0A914RSV5</accession>
<organism evidence="2 3">
    <name type="scientific">Parascaris equorum</name>
    <name type="common">Equine roundworm</name>
    <dbReference type="NCBI Taxonomy" id="6256"/>
    <lineage>
        <taxon>Eukaryota</taxon>
        <taxon>Metazoa</taxon>
        <taxon>Ecdysozoa</taxon>
        <taxon>Nematoda</taxon>
        <taxon>Chromadorea</taxon>
        <taxon>Rhabditida</taxon>
        <taxon>Spirurina</taxon>
        <taxon>Ascaridomorpha</taxon>
        <taxon>Ascaridoidea</taxon>
        <taxon>Ascarididae</taxon>
        <taxon>Parascaris</taxon>
    </lineage>
</organism>